<dbReference type="InterPro" id="IPR035069">
    <property type="entry name" value="TTHA1013/TTHA0281-like"/>
</dbReference>
<proteinExistence type="predicted"/>
<dbReference type="Gene3D" id="3.30.160.250">
    <property type="match status" value="1"/>
</dbReference>
<dbReference type="eggNOG" id="COG1598">
    <property type="taxonomic scope" value="Bacteria"/>
</dbReference>
<feature type="domain" description="HicB-like antitoxin of toxin-antitoxin system" evidence="1">
    <location>
        <begin position="20"/>
        <end position="137"/>
    </location>
</feature>
<dbReference type="Proteomes" id="UP000013261">
    <property type="component" value="Unassembled WGS sequence"/>
</dbReference>
<dbReference type="HOGENOM" id="CLU_876106_0_0_6"/>
<dbReference type="Pfam" id="PF15919">
    <property type="entry name" value="HicB_lk_antitox"/>
    <property type="match status" value="1"/>
</dbReference>
<protein>
    <recommendedName>
        <fullName evidence="1">HicB-like antitoxin of toxin-antitoxin system domain-containing protein</fullName>
    </recommendedName>
</protein>
<organism evidence="2 3">
    <name type="scientific">Acinetobacter dispersus</name>
    <dbReference type="NCBI Taxonomy" id="70348"/>
    <lineage>
        <taxon>Bacteria</taxon>
        <taxon>Pseudomonadati</taxon>
        <taxon>Pseudomonadota</taxon>
        <taxon>Gammaproteobacteria</taxon>
        <taxon>Moraxellales</taxon>
        <taxon>Moraxellaceae</taxon>
        <taxon>Acinetobacter</taxon>
    </lineage>
</organism>
<dbReference type="RefSeq" id="WP_005188451.1">
    <property type="nucleotide sequence ID" value="NZ_KB850050.1"/>
</dbReference>
<comment type="caution">
    <text evidence="2">The sequence shown here is derived from an EMBL/GenBank/DDBJ whole genome shotgun (WGS) entry which is preliminary data.</text>
</comment>
<reference evidence="2 3" key="1">
    <citation type="submission" date="2013-02" db="EMBL/GenBank/DDBJ databases">
        <title>The Genome Sequence of Acinetobacter sp. ANC 4105.</title>
        <authorList>
            <consortium name="The Broad Institute Genome Sequencing Platform"/>
            <consortium name="The Broad Institute Genome Sequencing Center for Infectious Disease"/>
            <person name="Cerqueira G."/>
            <person name="Feldgarden M."/>
            <person name="Courvalin P."/>
            <person name="Perichon B."/>
            <person name="Grillot-Courvalin C."/>
            <person name="Clermont D."/>
            <person name="Rocha E."/>
            <person name="Yoon E.-J."/>
            <person name="Nemec A."/>
            <person name="Walker B."/>
            <person name="Young S.K."/>
            <person name="Zeng Q."/>
            <person name="Gargeya S."/>
            <person name="Fitzgerald M."/>
            <person name="Haas B."/>
            <person name="Abouelleil A."/>
            <person name="Alvarado L."/>
            <person name="Arachchi H.M."/>
            <person name="Berlin A.M."/>
            <person name="Chapman S.B."/>
            <person name="Dewar J."/>
            <person name="Goldberg J."/>
            <person name="Griggs A."/>
            <person name="Gujja S."/>
            <person name="Hansen M."/>
            <person name="Howarth C."/>
            <person name="Imamovic A."/>
            <person name="Larimer J."/>
            <person name="McCowan C."/>
            <person name="Murphy C."/>
            <person name="Neiman D."/>
            <person name="Pearson M."/>
            <person name="Priest M."/>
            <person name="Roberts A."/>
            <person name="Saif S."/>
            <person name="Shea T."/>
            <person name="Sisk P."/>
            <person name="Sykes S."/>
            <person name="Wortman J."/>
            <person name="Nusbaum C."/>
            <person name="Birren B."/>
        </authorList>
    </citation>
    <scope>NUCLEOTIDE SEQUENCE [LARGE SCALE GENOMIC DNA]</scope>
    <source>
        <strain evidence="2 3">ANC 4105</strain>
    </source>
</reference>
<dbReference type="CDD" id="cd22231">
    <property type="entry name" value="RHH_NikR_HicB-like"/>
    <property type="match status" value="1"/>
</dbReference>
<dbReference type="AlphaFoldDB" id="N9MN22"/>
<dbReference type="EMBL" id="APRL01000013">
    <property type="protein sequence ID" value="ENW92106.1"/>
    <property type="molecule type" value="Genomic_DNA"/>
</dbReference>
<keyword evidence="3" id="KW-1185">Reference proteome</keyword>
<dbReference type="SUPFAM" id="SSF143100">
    <property type="entry name" value="TTHA1013/TTHA0281-like"/>
    <property type="match status" value="1"/>
</dbReference>
<accession>N9MN22</accession>
<dbReference type="PATRIC" id="fig|1217703.3.peg.1983"/>
<gene>
    <name evidence="2" type="ORF">F904_02044</name>
</gene>
<sequence>MKNYTVLIKVTESKSFFRKNVYKAVLFEHPKVIATGSSYDEAVNKIQEKILEYFDFLSDRGEDIPEPAEMTSIMFKNRDKDVFFHVISINTSVYSEKTEKINVTMPISLTRKVDDFLKDKVHNTNLFSSRSDFITKACKQYLPFAQNLAAIFNNEKNFSALRYKEGNTTDNCCNLLDYLNNSYCDEVILFATHRTPSHGYSHDDGPETNLPLMGAMVKLNLPALSDTYIIFDGLFLTAQRKPRYNEIKEVLDTAVLTNKTSFIRHAVPFTSQLDSLEAIKVLGEFPQNKLTQDSRPEFFNLLSNISEAKYVNF</sequence>
<evidence type="ECO:0000313" key="3">
    <source>
        <dbReference type="Proteomes" id="UP000013261"/>
    </source>
</evidence>
<dbReference type="InterPro" id="IPR031807">
    <property type="entry name" value="HicB-like"/>
</dbReference>
<evidence type="ECO:0000259" key="1">
    <source>
        <dbReference type="Pfam" id="PF15919"/>
    </source>
</evidence>
<dbReference type="OrthoDB" id="9807959at2"/>
<name>N9MN22_9GAMM</name>
<evidence type="ECO:0000313" key="2">
    <source>
        <dbReference type="EMBL" id="ENW92106.1"/>
    </source>
</evidence>